<dbReference type="SUPFAM" id="SSF56496">
    <property type="entry name" value="Fibrinogen C-terminal domain-like"/>
    <property type="match status" value="1"/>
</dbReference>
<dbReference type="Proteomes" id="UP000515152">
    <property type="component" value="Chromosome 24"/>
</dbReference>
<gene>
    <name evidence="2" type="primary">LOC105892661</name>
</gene>
<accession>A0A6P8EP99</accession>
<proteinExistence type="predicted"/>
<dbReference type="Pfam" id="PF00147">
    <property type="entry name" value="Fibrinogen_C"/>
    <property type="match status" value="1"/>
</dbReference>
<dbReference type="AlphaFoldDB" id="A0A6P8EP99"/>
<dbReference type="InterPro" id="IPR036056">
    <property type="entry name" value="Fibrinogen-like_C"/>
</dbReference>
<dbReference type="GO" id="GO:0005615">
    <property type="term" value="C:extracellular space"/>
    <property type="evidence" value="ECO:0007669"/>
    <property type="project" value="TreeGrafter"/>
</dbReference>
<dbReference type="PANTHER" id="PTHR19143:SF225">
    <property type="entry name" value="MICROFIBRIL-ASSOCIATED GLYCOPROTEIN 4"/>
    <property type="match status" value="1"/>
</dbReference>
<dbReference type="GO" id="GO:0048251">
    <property type="term" value="P:elastic fiber assembly"/>
    <property type="evidence" value="ECO:0007669"/>
    <property type="project" value="TreeGrafter"/>
</dbReference>
<dbReference type="PANTHER" id="PTHR19143">
    <property type="entry name" value="FIBRINOGEN/TENASCIN/ANGIOPOEITIN"/>
    <property type="match status" value="1"/>
</dbReference>
<evidence type="ECO:0000313" key="2">
    <source>
        <dbReference type="RefSeq" id="XP_031418017.1"/>
    </source>
</evidence>
<dbReference type="KEGG" id="char:105892661"/>
<dbReference type="GeneID" id="105892661"/>
<protein>
    <submittedName>
        <fullName evidence="2">Microfibril-associated glycoprotein 4-like</fullName>
    </submittedName>
</protein>
<dbReference type="RefSeq" id="XP_031418017.1">
    <property type="nucleotide sequence ID" value="XM_031562157.2"/>
</dbReference>
<dbReference type="InterPro" id="IPR002181">
    <property type="entry name" value="Fibrinogen_a/b/g_C_dom"/>
</dbReference>
<dbReference type="CDD" id="cd00087">
    <property type="entry name" value="FReD"/>
    <property type="match status" value="1"/>
</dbReference>
<dbReference type="InterPro" id="IPR014716">
    <property type="entry name" value="Fibrinogen_a/b/g_C_1"/>
</dbReference>
<dbReference type="OrthoDB" id="7735550at2759"/>
<dbReference type="PROSITE" id="PS51406">
    <property type="entry name" value="FIBRINOGEN_C_2"/>
    <property type="match status" value="1"/>
</dbReference>
<keyword evidence="1" id="KW-1185">Reference proteome</keyword>
<reference evidence="2" key="1">
    <citation type="submission" date="2025-08" db="UniProtKB">
        <authorList>
            <consortium name="RefSeq"/>
        </authorList>
    </citation>
    <scope>IDENTIFICATION</scope>
</reference>
<organism evidence="1 2">
    <name type="scientific">Clupea harengus</name>
    <name type="common">Atlantic herring</name>
    <dbReference type="NCBI Taxonomy" id="7950"/>
    <lineage>
        <taxon>Eukaryota</taxon>
        <taxon>Metazoa</taxon>
        <taxon>Chordata</taxon>
        <taxon>Craniata</taxon>
        <taxon>Vertebrata</taxon>
        <taxon>Euteleostomi</taxon>
        <taxon>Actinopterygii</taxon>
        <taxon>Neopterygii</taxon>
        <taxon>Teleostei</taxon>
        <taxon>Clupei</taxon>
        <taxon>Clupeiformes</taxon>
        <taxon>Clupeoidei</taxon>
        <taxon>Clupeidae</taxon>
        <taxon>Clupea</taxon>
    </lineage>
</organism>
<dbReference type="Gene3D" id="3.90.215.10">
    <property type="entry name" value="Gamma Fibrinogen, chain A, domain 1"/>
    <property type="match status" value="1"/>
</dbReference>
<dbReference type="InterPro" id="IPR050373">
    <property type="entry name" value="Fibrinogen_C-term_domain"/>
</dbReference>
<name>A0A6P8EP99_CLUHA</name>
<dbReference type="SMART" id="SM00186">
    <property type="entry name" value="FBG"/>
    <property type="match status" value="1"/>
</dbReference>
<evidence type="ECO:0000313" key="1">
    <source>
        <dbReference type="Proteomes" id="UP000515152"/>
    </source>
</evidence>
<sequence>MMVYWSLALLLPLLVQSLPITEEDLPIDCEDVFRNGSIHNGVYTIYPVGQEVPMEVYCDMGCTDNENHQSHWTVIMRRMDGTVNFDRPYSHYEEGFGNKNGEYWLGLQNMHLLTYRTKYMLRVDMEDFEGGKVYALYGTFFLESESDGYRLRVIDFSNGGAGDSLANHNGQRFSTFDRDQDAWYWGQCNQDHKWGGFWFHHCTNANTNGRYQWKNYRVNDGSGLNWSGWTVSSLKAISMKVRRLSLDD</sequence>